<comment type="caution">
    <text evidence="13">The sequence shown here is derived from an EMBL/GenBank/DDBJ whole genome shotgun (WGS) entry which is preliminary data.</text>
</comment>
<feature type="domain" description="Cytochrome c" evidence="12">
    <location>
        <begin position="42"/>
        <end position="146"/>
    </location>
</feature>
<keyword evidence="8 11" id="KW-0472">Membrane</keyword>
<evidence type="ECO:0000256" key="5">
    <source>
        <dbReference type="ARBA" id="ARBA00022729"/>
    </source>
</evidence>
<dbReference type="InterPro" id="IPR009056">
    <property type="entry name" value="Cyt_c-like_dom"/>
</dbReference>
<evidence type="ECO:0000259" key="12">
    <source>
        <dbReference type="PROSITE" id="PS51007"/>
    </source>
</evidence>
<dbReference type="GO" id="GO:0005886">
    <property type="term" value="C:plasma membrane"/>
    <property type="evidence" value="ECO:0007669"/>
    <property type="project" value="UniProtKB-SubCell"/>
</dbReference>
<evidence type="ECO:0000256" key="1">
    <source>
        <dbReference type="ARBA" id="ARBA00004236"/>
    </source>
</evidence>
<dbReference type="GO" id="GO:0020037">
    <property type="term" value="F:heme binding"/>
    <property type="evidence" value="ECO:0007669"/>
    <property type="project" value="InterPro"/>
</dbReference>
<dbReference type="PIRSF" id="PIRSF000018">
    <property type="entry name" value="Mb_ADH_cyt_c"/>
    <property type="match status" value="1"/>
</dbReference>
<evidence type="ECO:0000256" key="8">
    <source>
        <dbReference type="ARBA" id="ARBA00023136"/>
    </source>
</evidence>
<evidence type="ECO:0000256" key="7">
    <source>
        <dbReference type="ARBA" id="ARBA00023004"/>
    </source>
</evidence>
<dbReference type="GO" id="GO:0009055">
    <property type="term" value="F:electron transfer activity"/>
    <property type="evidence" value="ECO:0007669"/>
    <property type="project" value="InterPro"/>
</dbReference>
<evidence type="ECO:0000313" key="16">
    <source>
        <dbReference type="Proteomes" id="UP000245217"/>
    </source>
</evidence>
<comment type="subcellular location">
    <subcellularLocation>
        <location evidence="1">Cell membrane</location>
    </subcellularLocation>
</comment>
<reference evidence="13" key="1">
    <citation type="journal article" date="2018" name="Genome Announc.">
        <title>Ignatzschineria cameli sp. nov., isolated from necrotic foot tissue of dromedaries (Camelus dromedarius) and associated maggots (Wohlfahrtia species) in Dubai.</title>
        <authorList>
            <person name="Tsang C.C."/>
            <person name="Tang J.Y."/>
            <person name="Fong J.Y."/>
            <person name="Kinne J."/>
            <person name="Lee H.H."/>
            <person name="Joseph M."/>
            <person name="Jose S."/>
            <person name="Schuster R.K."/>
            <person name="Tang Y."/>
            <person name="Sivakumar S."/>
            <person name="Chen J.H."/>
            <person name="Teng J.L."/>
            <person name="Lau S.K."/>
            <person name="Wernery U."/>
            <person name="Woo P.C."/>
        </authorList>
    </citation>
    <scope>NUCLEOTIDE SEQUENCE</scope>
    <source>
        <strain evidence="13">UAE-HKU57</strain>
        <strain evidence="14">UAE-HKU58</strain>
    </source>
</reference>
<dbReference type="Proteomes" id="UP000245217">
    <property type="component" value="Unassembled WGS sequence"/>
</dbReference>
<feature type="binding site" description="axial binding residue" evidence="10">
    <location>
        <position position="344"/>
    </location>
    <ligand>
        <name>heme c</name>
        <dbReference type="ChEBI" id="CHEBI:61717"/>
        <label>3</label>
    </ligand>
    <ligandPart>
        <name>Fe</name>
        <dbReference type="ChEBI" id="CHEBI:18248"/>
    </ligandPart>
</feature>
<evidence type="ECO:0000256" key="11">
    <source>
        <dbReference type="SAM" id="Phobius"/>
    </source>
</evidence>
<dbReference type="PROSITE" id="PS51007">
    <property type="entry name" value="CYTC"/>
    <property type="match status" value="3"/>
</dbReference>
<feature type="binding site" description="covalent" evidence="9">
    <location>
        <position position="207"/>
    </location>
    <ligand>
        <name>heme c</name>
        <dbReference type="ChEBI" id="CHEBI:61717"/>
        <label>2</label>
    </ligand>
</feature>
<comment type="cofactor">
    <cofactor evidence="9">
        <name>heme c</name>
        <dbReference type="ChEBI" id="CHEBI:61717"/>
    </cofactor>
    <text evidence="9">Binds 3 heme c groups covalently per subunit.</text>
</comment>
<feature type="domain" description="Cytochrome c" evidence="12">
    <location>
        <begin position="189"/>
        <end position="304"/>
    </location>
</feature>
<keyword evidence="6" id="KW-0677">Repeat</keyword>
<dbReference type="RefSeq" id="WP_109202136.1">
    <property type="nucleotide sequence ID" value="NZ_QEWS01000010.1"/>
</dbReference>
<accession>A0A2U2AKS9</accession>
<evidence type="ECO:0000313" key="15">
    <source>
        <dbReference type="Proteomes" id="UP000245059"/>
    </source>
</evidence>
<feature type="domain" description="Cytochrome c" evidence="12">
    <location>
        <begin position="327"/>
        <end position="417"/>
    </location>
</feature>
<reference evidence="15 16" key="2">
    <citation type="submission" date="2018-05" db="EMBL/GenBank/DDBJ databases">
        <title>Ignatzschineria dubaiensis sp. nov., isolated from necrotic foot tissues of dromedaries (Camelus dromedarius) and associated maggots in Dubai, United Arab Emirates.</title>
        <authorList>
            <person name="Tsang C.C."/>
            <person name="Tang J.Y.M."/>
            <person name="Fong J.Y.H."/>
            <person name="Kinne J."/>
            <person name="Lee H.H."/>
            <person name="Joseph M."/>
            <person name="Jose S."/>
            <person name="Schuster R.K."/>
            <person name="Tang Y."/>
            <person name="Sivakumar S."/>
            <person name="Chen J.H.K."/>
            <person name="Teng J.L.L."/>
            <person name="Lau S.K.P."/>
            <person name="Wernery U."/>
            <person name="Woo P.C.Y."/>
        </authorList>
    </citation>
    <scope>NUCLEOTIDE SEQUENCE [LARGE SCALE GENOMIC DNA]</scope>
    <source>
        <strain evidence="15">UAE-HKU57</strain>
        <strain evidence="16">UAE-HKU58</strain>
    </source>
</reference>
<dbReference type="GO" id="GO:0016614">
    <property type="term" value="F:oxidoreductase activity, acting on CH-OH group of donors"/>
    <property type="evidence" value="ECO:0007669"/>
    <property type="project" value="InterPro"/>
</dbReference>
<evidence type="ECO:0000313" key="13">
    <source>
        <dbReference type="EMBL" id="PWD83710.1"/>
    </source>
</evidence>
<organism evidence="13 15">
    <name type="scientific">Ignatzschineria cameli</name>
    <dbReference type="NCBI Taxonomy" id="2182793"/>
    <lineage>
        <taxon>Bacteria</taxon>
        <taxon>Pseudomonadati</taxon>
        <taxon>Pseudomonadota</taxon>
        <taxon>Gammaproteobacteria</taxon>
        <taxon>Cardiobacteriales</taxon>
        <taxon>Ignatzschineriaceae</taxon>
        <taxon>Ignatzschineria</taxon>
    </lineage>
</organism>
<feature type="binding site" description="covalent" evidence="9">
    <location>
        <position position="56"/>
    </location>
    <ligand>
        <name>heme c</name>
        <dbReference type="ChEBI" id="CHEBI:61717"/>
        <label>1</label>
    </ligand>
</feature>
<dbReference type="AlphaFoldDB" id="A0A2U2AKS9"/>
<dbReference type="InterPro" id="IPR014353">
    <property type="entry name" value="Membr-bd_ADH_cyt_c"/>
</dbReference>
<evidence type="ECO:0000256" key="9">
    <source>
        <dbReference type="PIRSR" id="PIRSR000018-50"/>
    </source>
</evidence>
<keyword evidence="5" id="KW-0732">Signal</keyword>
<evidence type="ECO:0000256" key="10">
    <source>
        <dbReference type="PIRSR" id="PIRSR000018-51"/>
    </source>
</evidence>
<keyword evidence="11" id="KW-0812">Transmembrane</keyword>
<feature type="transmembrane region" description="Helical" evidence="11">
    <location>
        <begin position="7"/>
        <end position="25"/>
    </location>
</feature>
<proteinExistence type="predicted"/>
<keyword evidence="3 9" id="KW-0349">Heme</keyword>
<keyword evidence="11" id="KW-1133">Transmembrane helix</keyword>
<dbReference type="PANTHER" id="PTHR35008">
    <property type="entry name" value="BLL4482 PROTEIN-RELATED"/>
    <property type="match status" value="1"/>
</dbReference>
<dbReference type="Gene3D" id="1.10.760.10">
    <property type="entry name" value="Cytochrome c-like domain"/>
    <property type="match status" value="3"/>
</dbReference>
<feature type="binding site" description="covalent" evidence="9">
    <location>
        <position position="343"/>
    </location>
    <ligand>
        <name>heme c</name>
        <dbReference type="ChEBI" id="CHEBI:61717"/>
        <label>3</label>
    </ligand>
</feature>
<evidence type="ECO:0000313" key="14">
    <source>
        <dbReference type="EMBL" id="PWD90595.1"/>
    </source>
</evidence>
<gene>
    <name evidence="13" type="ORF">DC077_09395</name>
    <name evidence="14" type="ORF">DC078_08615</name>
</gene>
<keyword evidence="2" id="KW-1003">Cell membrane</keyword>
<dbReference type="PANTHER" id="PTHR35008:SF8">
    <property type="entry name" value="ALCOHOL DEHYDROGENASE CYTOCHROME C SUBUNIT"/>
    <property type="match status" value="1"/>
</dbReference>
<dbReference type="InterPro" id="IPR051459">
    <property type="entry name" value="Cytochrome_c-type_DH"/>
</dbReference>
<keyword evidence="4 10" id="KW-0479">Metal-binding</keyword>
<dbReference type="EMBL" id="QEWW01000009">
    <property type="protein sequence ID" value="PWD83710.1"/>
    <property type="molecule type" value="Genomic_DNA"/>
</dbReference>
<dbReference type="Pfam" id="PF00034">
    <property type="entry name" value="Cytochrom_C"/>
    <property type="match status" value="1"/>
</dbReference>
<dbReference type="OrthoDB" id="9811281at2"/>
<keyword evidence="16" id="KW-1185">Reference proteome</keyword>
<dbReference type="Proteomes" id="UP000245059">
    <property type="component" value="Unassembled WGS sequence"/>
</dbReference>
<dbReference type="EMBL" id="QEWV01000009">
    <property type="protein sequence ID" value="PWD90595.1"/>
    <property type="molecule type" value="Genomic_DNA"/>
</dbReference>
<feature type="binding site" description="axial binding residue" evidence="10">
    <location>
        <position position="208"/>
    </location>
    <ligand>
        <name>heme c</name>
        <dbReference type="ChEBI" id="CHEBI:61717"/>
        <label>2</label>
    </ligand>
    <ligandPart>
        <name>Fe</name>
        <dbReference type="ChEBI" id="CHEBI:18248"/>
    </ligandPart>
</feature>
<keyword evidence="7 10" id="KW-0408">Iron</keyword>
<evidence type="ECO:0000256" key="2">
    <source>
        <dbReference type="ARBA" id="ARBA00022475"/>
    </source>
</evidence>
<evidence type="ECO:0000256" key="4">
    <source>
        <dbReference type="ARBA" id="ARBA00022723"/>
    </source>
</evidence>
<dbReference type="InterPro" id="IPR036909">
    <property type="entry name" value="Cyt_c-like_dom_sf"/>
</dbReference>
<evidence type="ECO:0000256" key="3">
    <source>
        <dbReference type="ARBA" id="ARBA00022617"/>
    </source>
</evidence>
<feature type="binding site" description="covalent" evidence="9">
    <location>
        <position position="340"/>
    </location>
    <ligand>
        <name>heme c</name>
        <dbReference type="ChEBI" id="CHEBI:61717"/>
        <label>3</label>
    </ligand>
</feature>
<evidence type="ECO:0000256" key="6">
    <source>
        <dbReference type="ARBA" id="ARBA00022737"/>
    </source>
</evidence>
<feature type="binding site" description="axial binding residue" evidence="10">
    <location>
        <position position="60"/>
    </location>
    <ligand>
        <name>heme c</name>
        <dbReference type="ChEBI" id="CHEBI:61717"/>
        <label>1</label>
    </ligand>
    <ligandPart>
        <name>Fe</name>
        <dbReference type="ChEBI" id="CHEBI:18248"/>
    </ligandPart>
</feature>
<dbReference type="GO" id="GO:0005506">
    <property type="term" value="F:iron ion binding"/>
    <property type="evidence" value="ECO:0007669"/>
    <property type="project" value="InterPro"/>
</dbReference>
<name>A0A2U2AKS9_9GAMM</name>
<dbReference type="SUPFAM" id="SSF46626">
    <property type="entry name" value="Cytochrome c"/>
    <property type="match status" value="3"/>
</dbReference>
<protein>
    <submittedName>
        <fullName evidence="13">Alcohol dehydrogenase</fullName>
    </submittedName>
</protein>
<feature type="binding site" description="covalent" evidence="9">
    <location>
        <position position="204"/>
    </location>
    <ligand>
        <name>heme c</name>
        <dbReference type="ChEBI" id="CHEBI:61717"/>
        <label>2</label>
    </ligand>
</feature>
<feature type="binding site" description="covalent" evidence="9">
    <location>
        <position position="59"/>
    </location>
    <ligand>
        <name>heme c</name>
        <dbReference type="ChEBI" id="CHEBI:61717"/>
        <label>1</label>
    </ligand>
</feature>
<sequence>MRIIRNIIILVIILAIVVIGFFSFYKGASSEIQPTTKLSKEELITRGEYLAKAGDCAACHTSDKGDFAGGIGLDSGTPVGLIYPSNITPDKETGIGNYSLTDFDNAVRYGLKKSGDALYPAMPYPSFASVASEDVEALYNYFMYAVKPVNNKMPVVSGSWPFNMNWPVNAWRLAFAPEVTKLTAFTSNDPIERGAYLVEGLAHCGTCHTPRDEAMAEVAYKNDPDRRYLSGGKTLEGWNAVNLRGDDMDGLGRMSHEELATLLKSGRNSTSAVFGSMVAVVNDSLQHLTDADIDAIASYIKSLSPVNPNGQKYHYNPATFDALSNGRVDEPGALTYLNNCAACHRSDGKGYAETFPALAGNSAILNENADSLITLILKGSHMPGTIEAPTEYAMLGYAWRLDNREVADLVNFVRNSWGNSAKRIEAHDVRVIRDQVTTPEMIRYQESEINSVPPYNVE</sequence>